<reference evidence="4" key="1">
    <citation type="submission" date="2023-07" db="EMBL/GenBank/DDBJ databases">
        <title>30 novel species of actinomycetes from the DSMZ collection.</title>
        <authorList>
            <person name="Nouioui I."/>
        </authorList>
    </citation>
    <scope>NUCLEOTIDE SEQUENCE [LARGE SCALE GENOMIC DNA]</scope>
    <source>
        <strain evidence="4">DSM 41886</strain>
    </source>
</reference>
<dbReference type="Gene3D" id="1.10.3110.10">
    <property type="entry name" value="protoporphyrinogen ix oxidase, domain 3"/>
    <property type="match status" value="1"/>
</dbReference>
<keyword evidence="1" id="KW-1133">Transmembrane helix</keyword>
<dbReference type="InterPro" id="IPR036188">
    <property type="entry name" value="FAD/NAD-bd_sf"/>
</dbReference>
<name>A0ABU2S555_9ACTN</name>
<keyword evidence="1" id="KW-0812">Transmembrane</keyword>
<keyword evidence="1" id="KW-0472">Membrane</keyword>
<comment type="caution">
    <text evidence="3">The sequence shown here is derived from an EMBL/GenBank/DDBJ whole genome shotgun (WGS) entry which is preliminary data.</text>
</comment>
<keyword evidence="4" id="KW-1185">Reference proteome</keyword>
<proteinExistence type="predicted"/>
<evidence type="ECO:0000256" key="1">
    <source>
        <dbReference type="SAM" id="Phobius"/>
    </source>
</evidence>
<dbReference type="PANTHER" id="PTHR42841">
    <property type="entry name" value="AMINE OXIDASE"/>
    <property type="match status" value="1"/>
</dbReference>
<dbReference type="Pfam" id="PF01593">
    <property type="entry name" value="Amino_oxidase"/>
    <property type="match status" value="1"/>
</dbReference>
<dbReference type="Proteomes" id="UP001183615">
    <property type="component" value="Unassembled WGS sequence"/>
</dbReference>
<dbReference type="SUPFAM" id="SSF51905">
    <property type="entry name" value="FAD/NAD(P)-binding domain"/>
    <property type="match status" value="1"/>
</dbReference>
<gene>
    <name evidence="3" type="ORF">RM779_16150</name>
</gene>
<evidence type="ECO:0000313" key="3">
    <source>
        <dbReference type="EMBL" id="MDT0444114.1"/>
    </source>
</evidence>
<feature type="domain" description="Amine oxidase" evidence="2">
    <location>
        <begin position="24"/>
        <end position="413"/>
    </location>
</feature>
<protein>
    <submittedName>
        <fullName evidence="3">FAD-dependent oxidoreductase</fullName>
    </submittedName>
</protein>
<evidence type="ECO:0000259" key="2">
    <source>
        <dbReference type="Pfam" id="PF01593"/>
    </source>
</evidence>
<dbReference type="Gene3D" id="3.90.660.20">
    <property type="entry name" value="Protoporphyrinogen oxidase, mitochondrial, domain 2"/>
    <property type="match status" value="1"/>
</dbReference>
<dbReference type="InterPro" id="IPR002937">
    <property type="entry name" value="Amino_oxidase"/>
</dbReference>
<dbReference type="EMBL" id="JAVREV010000008">
    <property type="protein sequence ID" value="MDT0444114.1"/>
    <property type="molecule type" value="Genomic_DNA"/>
</dbReference>
<dbReference type="Gene3D" id="3.50.50.60">
    <property type="entry name" value="FAD/NAD(P)-binding domain"/>
    <property type="match status" value="1"/>
</dbReference>
<organism evidence="3 4">
    <name type="scientific">Streptomyces johnsoniae</name>
    <dbReference type="NCBI Taxonomy" id="3075532"/>
    <lineage>
        <taxon>Bacteria</taxon>
        <taxon>Bacillati</taxon>
        <taxon>Actinomycetota</taxon>
        <taxon>Actinomycetes</taxon>
        <taxon>Kitasatosporales</taxon>
        <taxon>Streptomycetaceae</taxon>
        <taxon>Streptomyces</taxon>
    </lineage>
</organism>
<dbReference type="RefSeq" id="WP_311618393.1">
    <property type="nucleotide sequence ID" value="NZ_JAVREV010000008.1"/>
</dbReference>
<feature type="transmembrane region" description="Helical" evidence="1">
    <location>
        <begin position="12"/>
        <end position="32"/>
    </location>
</feature>
<sequence length="431" mass="44409">MLKRRTPRAFSDIADIVVIGGGAAGLAAAHYLTAAGLTVTVLEAERRIGGRMATEVRDGFRLDRASQLSLPDSPTLRRLPRPLPLRRLTGGILLRGQGSARRIGGTADGRCEPADGEPDTAGDPVFERIWLRANLARLGRSPEARLRARPELTAAGALTTRGIPPRIAERSLRPLLSVLLHDPELATSSRLGDLALRAFARRGLGLPAGGAAVLPELLAAGLPPGAVRTGVRAVAVTTTAVVTEAHGTFGCRGVVVATGAAEAARLLPGLRVPAFRPVTVLHHAAPAAVPSGATLVVEAGARGPVAHSVAASAADPSRAPAGRTLVTSVVLGSQAAEPPELLDKAARPQLGEMHQTTAEDWELLAAHHDAQAVPAVPPPYTGVRPVRLLDGLYVCGDHRDAPGPAGDLASARRATAAVLADAGLRPPAWAG</sequence>
<evidence type="ECO:0000313" key="4">
    <source>
        <dbReference type="Proteomes" id="UP001183615"/>
    </source>
</evidence>
<accession>A0ABU2S555</accession>